<dbReference type="GeneID" id="25779366"/>
<organism evidence="1 2">
    <name type="scientific">Hypocrea atroviridis (strain ATCC 20476 / IMI 206040)</name>
    <name type="common">Trichoderma atroviride</name>
    <dbReference type="NCBI Taxonomy" id="452589"/>
    <lineage>
        <taxon>Eukaryota</taxon>
        <taxon>Fungi</taxon>
        <taxon>Dikarya</taxon>
        <taxon>Ascomycota</taxon>
        <taxon>Pezizomycotina</taxon>
        <taxon>Sordariomycetes</taxon>
        <taxon>Hypocreomycetidae</taxon>
        <taxon>Hypocreales</taxon>
        <taxon>Hypocreaceae</taxon>
        <taxon>Trichoderma</taxon>
    </lineage>
</organism>
<proteinExistence type="predicted"/>
<name>G9P8I0_HYPAI</name>
<keyword evidence="2" id="KW-1185">Reference proteome</keyword>
<evidence type="ECO:0000313" key="1">
    <source>
        <dbReference type="EMBL" id="EHK41759.1"/>
    </source>
</evidence>
<gene>
    <name evidence="1" type="ORF">TRIATDRAFT_278083</name>
</gene>
<sequence length="212" mass="22849">MINNDKITGQGLGKVECRAGSLLPRHGQFTQAQPGKWEASLGIIRSEGRGYTAVSLSRQGVYLQVVHNRIMFSAIKLLAITIPGSLYQDRDWTLYVNTNNTRGPTVRRRNFEAYPRRNEQTGAQSENGNGNMGASAPCKSILRDKQPGPGLHLPSTCGTTRLMIGLSDHFVASRPKGVGDYPRRACSSTLGATSGVIDIEGDCEAGSGVTSR</sequence>
<dbReference type="EMBL" id="ABDG02000027">
    <property type="protein sequence ID" value="EHK41759.1"/>
    <property type="molecule type" value="Genomic_DNA"/>
</dbReference>
<dbReference type="KEGG" id="tatv:25779366"/>
<accession>G9P8I0</accession>
<comment type="caution">
    <text evidence="1">The sequence shown here is derived from an EMBL/GenBank/DDBJ whole genome shotgun (WGS) entry which is preliminary data.</text>
</comment>
<dbReference type="HOGENOM" id="CLU_1299877_0_0_1"/>
<evidence type="ECO:0000313" key="2">
    <source>
        <dbReference type="Proteomes" id="UP000005426"/>
    </source>
</evidence>
<dbReference type="Proteomes" id="UP000005426">
    <property type="component" value="Unassembled WGS sequence"/>
</dbReference>
<reference evidence="1 2" key="1">
    <citation type="journal article" date="2011" name="Genome Biol.">
        <title>Comparative genome sequence analysis underscores mycoparasitism as the ancestral life style of Trichoderma.</title>
        <authorList>
            <person name="Kubicek C.P."/>
            <person name="Herrera-Estrella A."/>
            <person name="Seidl-Seiboth V."/>
            <person name="Martinez D.A."/>
            <person name="Druzhinina I.S."/>
            <person name="Thon M."/>
            <person name="Zeilinger S."/>
            <person name="Casas-Flores S."/>
            <person name="Horwitz B.A."/>
            <person name="Mukherjee P.K."/>
            <person name="Mukherjee M."/>
            <person name="Kredics L."/>
            <person name="Alcaraz L.D."/>
            <person name="Aerts A."/>
            <person name="Antal Z."/>
            <person name="Atanasova L."/>
            <person name="Cervantes-Badillo M.G."/>
            <person name="Challacombe J."/>
            <person name="Chertkov O."/>
            <person name="McCluskey K."/>
            <person name="Coulpier F."/>
            <person name="Deshpande N."/>
            <person name="von Doehren H."/>
            <person name="Ebbole D.J."/>
            <person name="Esquivel-Naranjo E.U."/>
            <person name="Fekete E."/>
            <person name="Flipphi M."/>
            <person name="Glaser F."/>
            <person name="Gomez-Rodriguez E.Y."/>
            <person name="Gruber S."/>
            <person name="Han C."/>
            <person name="Henrissat B."/>
            <person name="Hermosa R."/>
            <person name="Hernandez-Onate M."/>
            <person name="Karaffa L."/>
            <person name="Kosti I."/>
            <person name="Le Crom S."/>
            <person name="Lindquist E."/>
            <person name="Lucas S."/>
            <person name="Luebeck M."/>
            <person name="Luebeck P.S."/>
            <person name="Margeot A."/>
            <person name="Metz B."/>
            <person name="Misra M."/>
            <person name="Nevalainen H."/>
            <person name="Omann M."/>
            <person name="Packer N."/>
            <person name="Perrone G."/>
            <person name="Uresti-Rivera E.E."/>
            <person name="Salamov A."/>
            <person name="Schmoll M."/>
            <person name="Seiboth B."/>
            <person name="Shapiro H."/>
            <person name="Sukno S."/>
            <person name="Tamayo-Ramos J.A."/>
            <person name="Tisch D."/>
            <person name="Wiest A."/>
            <person name="Wilkinson H.H."/>
            <person name="Zhang M."/>
            <person name="Coutinho P.M."/>
            <person name="Kenerley C.M."/>
            <person name="Monte E."/>
            <person name="Baker S.E."/>
            <person name="Grigoriev I.V."/>
        </authorList>
    </citation>
    <scope>NUCLEOTIDE SEQUENCE [LARGE SCALE GENOMIC DNA]</scope>
    <source>
        <strain evidence="2">ATCC 20476 / IMI 206040</strain>
    </source>
</reference>
<dbReference type="AlphaFoldDB" id="G9P8I0"/>
<protein>
    <submittedName>
        <fullName evidence="1">Uncharacterized protein</fullName>
    </submittedName>
</protein>